<feature type="domain" description="CHAT" evidence="3">
    <location>
        <begin position="73"/>
        <end position="344"/>
    </location>
</feature>
<evidence type="ECO:0000259" key="3">
    <source>
        <dbReference type="Pfam" id="PF12770"/>
    </source>
</evidence>
<feature type="transmembrane region" description="Helical" evidence="2">
    <location>
        <begin position="757"/>
        <end position="775"/>
    </location>
</feature>
<dbReference type="InterPro" id="IPR024983">
    <property type="entry name" value="CHAT_dom"/>
</dbReference>
<keyword evidence="2" id="KW-0812">Transmembrane</keyword>
<proteinExistence type="predicted"/>
<dbReference type="RefSeq" id="WP_354231292.1">
    <property type="nucleotide sequence ID" value="NZ_JBEPSN010000009.1"/>
</dbReference>
<evidence type="ECO:0000256" key="1">
    <source>
        <dbReference type="SAM" id="MobiDB-lite"/>
    </source>
</evidence>
<dbReference type="Pfam" id="PF12770">
    <property type="entry name" value="CHAT"/>
    <property type="match status" value="1"/>
</dbReference>
<evidence type="ECO:0000313" key="5">
    <source>
        <dbReference type="Proteomes" id="UP001549307"/>
    </source>
</evidence>
<feature type="compositionally biased region" description="Low complexity" evidence="1">
    <location>
        <begin position="668"/>
        <end position="681"/>
    </location>
</feature>
<dbReference type="GeneID" id="92754189"/>
<name>A0ABV2P9L0_9MICC</name>
<feature type="compositionally biased region" description="Basic and acidic residues" evidence="1">
    <location>
        <begin position="585"/>
        <end position="594"/>
    </location>
</feature>
<feature type="region of interest" description="Disordered" evidence="1">
    <location>
        <begin position="367"/>
        <end position="412"/>
    </location>
</feature>
<accession>A0ABV2P9L0</accession>
<keyword evidence="2" id="KW-0472">Membrane</keyword>
<feature type="compositionally biased region" description="Low complexity" evidence="1">
    <location>
        <begin position="367"/>
        <end position="384"/>
    </location>
</feature>
<gene>
    <name evidence="4" type="ORF">ABIE37_003262</name>
</gene>
<sequence length="877" mass="92828">MDCDIELEIDAGSARGEYTVRVVRAPAGGHASGMFTLDVEGILERLPQLEATVLASAVAARRTMPVAEMAVREVGQQLFQALFTREVYGTYRASLGAAQHAGQQLRVVLRLSAPELATMPWETLFDPETETYLCQTEPLLRHVPAPDYNLNPLDVAPPLRILGIVASPRDLPSLDVTAEKDHLSRALAGPVSEGRVELVWAKSGTWDDVQSMLLAGPWHVVHFVGHGDYDSRTDEGRIALVGPDGRAAMVRAVRLMALLSVAAPRPRLVVLNSCSSGEMGQSDLFSGTASALVRSGIGAVAAMQFAISDYAAIAFAHGFYAAIANGRTVDEAARVGRISVMASPDGTLEWVTPALYVRGGTTQLFTLTGTPRAPASVESSTTAGTSGGQATGPAHASSPASPPGTGQDHAVPAQAAPVPTTQPQANAGQANAGQAMKRAQLRALYVQASAELRARRLEQAVELFDDLLTLEPGYRDATALRDKARHRLELDRTYREALKAEETEDWLAAADGFAAVQDDPGFPDAAVRRQDCERRQRISDLQGELRYHSSLGSWEAVLDVSAELATVDPDAADPDGLATAARAEIQKAKSKEPPPVETAEVPPASDDETPHGSYTAADLPVRPPRKKAPARANPAPSLQTGSALHPAPSVTKPEAPAGVPPSNAVLRGSKPGGSAPVPAGGSAPPLRTPLLWGGVALIVAGGLGACFAVYFLWLDDNYWYESGGDGSLRIVYGLVAPLGYLLLAVAGLPDRTTMARVVMAGVVVSGALFGLSGLTETVDPTTVIAGFVHAGFGLWAGILALRSRRSEPFGWLLLWPTVTVPLVWVQDKGVFLESWYRTHAYFVLIQLLVLCASGIGFAVAARRLRASEKGQEHEQAG</sequence>
<protein>
    <recommendedName>
        <fullName evidence="3">CHAT domain-containing protein</fullName>
    </recommendedName>
</protein>
<reference evidence="4 5" key="1">
    <citation type="submission" date="2024-06" db="EMBL/GenBank/DDBJ databases">
        <title>Sorghum-associated microbial communities from plants grown in Nebraska, USA.</title>
        <authorList>
            <person name="Schachtman D."/>
        </authorList>
    </citation>
    <scope>NUCLEOTIDE SEQUENCE [LARGE SCALE GENOMIC DNA]</scope>
    <source>
        <strain evidence="4 5">3552</strain>
    </source>
</reference>
<feature type="transmembrane region" description="Helical" evidence="2">
    <location>
        <begin position="781"/>
        <end position="801"/>
    </location>
</feature>
<feature type="compositionally biased region" description="Low complexity" evidence="1">
    <location>
        <begin position="391"/>
        <end position="412"/>
    </location>
</feature>
<keyword evidence="2" id="KW-1133">Transmembrane helix</keyword>
<dbReference type="Proteomes" id="UP001549307">
    <property type="component" value="Unassembled WGS sequence"/>
</dbReference>
<comment type="caution">
    <text evidence="4">The sequence shown here is derived from an EMBL/GenBank/DDBJ whole genome shotgun (WGS) entry which is preliminary data.</text>
</comment>
<feature type="transmembrane region" description="Helical" evidence="2">
    <location>
        <begin position="726"/>
        <end position="745"/>
    </location>
</feature>
<keyword evidence="5" id="KW-1185">Reference proteome</keyword>
<evidence type="ECO:0000256" key="2">
    <source>
        <dbReference type="SAM" id="Phobius"/>
    </source>
</evidence>
<feature type="transmembrane region" description="Helical" evidence="2">
    <location>
        <begin position="690"/>
        <end position="714"/>
    </location>
</feature>
<feature type="transmembrane region" description="Helical" evidence="2">
    <location>
        <begin position="838"/>
        <end position="861"/>
    </location>
</feature>
<organism evidence="4 5">
    <name type="scientific">Arthrobacter bambusae</name>
    <dbReference type="NCBI Taxonomy" id="1338426"/>
    <lineage>
        <taxon>Bacteria</taxon>
        <taxon>Bacillati</taxon>
        <taxon>Actinomycetota</taxon>
        <taxon>Actinomycetes</taxon>
        <taxon>Micrococcales</taxon>
        <taxon>Micrococcaceae</taxon>
        <taxon>Arthrobacter</taxon>
    </lineage>
</organism>
<dbReference type="EMBL" id="JBEPSN010000009">
    <property type="protein sequence ID" value="MET4541464.1"/>
    <property type="molecule type" value="Genomic_DNA"/>
</dbReference>
<evidence type="ECO:0000313" key="4">
    <source>
        <dbReference type="EMBL" id="MET4541464.1"/>
    </source>
</evidence>
<feature type="region of interest" description="Disordered" evidence="1">
    <location>
        <begin position="585"/>
        <end position="681"/>
    </location>
</feature>